<dbReference type="InterPro" id="IPR036388">
    <property type="entry name" value="WH-like_DNA-bd_sf"/>
</dbReference>
<reference evidence="5 6" key="1">
    <citation type="submission" date="2021-07" db="EMBL/GenBank/DDBJ databases">
        <title>Actinomadura sp. PM05-2 isolated from lichen.</title>
        <authorList>
            <person name="Somphong A."/>
            <person name="Phongsopitanun W."/>
            <person name="Tanasupawat S."/>
            <person name="Peongsungnone V."/>
        </authorList>
    </citation>
    <scope>NUCLEOTIDE SEQUENCE [LARGE SCALE GENOMIC DNA]</scope>
    <source>
        <strain evidence="5 6">PM05-2</strain>
    </source>
</reference>
<dbReference type="SMART" id="SM00347">
    <property type="entry name" value="HTH_MARR"/>
    <property type="match status" value="1"/>
</dbReference>
<dbReference type="InterPro" id="IPR036390">
    <property type="entry name" value="WH_DNA-bd_sf"/>
</dbReference>
<name>A0ABS7FQE3_9ACTN</name>
<keyword evidence="6" id="KW-1185">Reference proteome</keyword>
<dbReference type="Pfam" id="PF12802">
    <property type="entry name" value="MarR_2"/>
    <property type="match status" value="1"/>
</dbReference>
<dbReference type="PANTHER" id="PTHR39515">
    <property type="entry name" value="CONSERVED PROTEIN"/>
    <property type="match status" value="1"/>
</dbReference>
<sequence length="146" mass="15601">MASREEAVPVIRTGVSRLARRLRAERPDHALTANAVGVLAHLHRHGPSTPGAVAAAEHQRPQSLTRTYAELAARGLISRTAGDRDRRESVLAITPAGRRALGADMALRDAWLEGALESLTDAEVEIVRIAAELMDRLAGTTSGRTA</sequence>
<organism evidence="5 6">
    <name type="scientific">Actinomadura parmotrematis</name>
    <dbReference type="NCBI Taxonomy" id="2864039"/>
    <lineage>
        <taxon>Bacteria</taxon>
        <taxon>Bacillati</taxon>
        <taxon>Actinomycetota</taxon>
        <taxon>Actinomycetes</taxon>
        <taxon>Streptosporangiales</taxon>
        <taxon>Thermomonosporaceae</taxon>
        <taxon>Actinomadura</taxon>
    </lineage>
</organism>
<comment type="caution">
    <text evidence="5">The sequence shown here is derived from an EMBL/GenBank/DDBJ whole genome shotgun (WGS) entry which is preliminary data.</text>
</comment>
<dbReference type="EMBL" id="JAIBOA010000005">
    <property type="protein sequence ID" value="MBW8482586.1"/>
    <property type="molecule type" value="Genomic_DNA"/>
</dbReference>
<keyword evidence="3" id="KW-0804">Transcription</keyword>
<dbReference type="InterPro" id="IPR023187">
    <property type="entry name" value="Tscrpt_reg_MarR-type_CS"/>
</dbReference>
<dbReference type="PANTHER" id="PTHR39515:SF2">
    <property type="entry name" value="HTH-TYPE TRANSCRIPTIONAL REGULATOR RV0880"/>
    <property type="match status" value="1"/>
</dbReference>
<dbReference type="InterPro" id="IPR000835">
    <property type="entry name" value="HTH_MarR-typ"/>
</dbReference>
<evidence type="ECO:0000313" key="6">
    <source>
        <dbReference type="Proteomes" id="UP000774570"/>
    </source>
</evidence>
<gene>
    <name evidence="5" type="ORF">K1Y72_09435</name>
</gene>
<dbReference type="PROSITE" id="PS01117">
    <property type="entry name" value="HTH_MARR_1"/>
    <property type="match status" value="1"/>
</dbReference>
<dbReference type="Gene3D" id="1.10.10.10">
    <property type="entry name" value="Winged helix-like DNA-binding domain superfamily/Winged helix DNA-binding domain"/>
    <property type="match status" value="1"/>
</dbReference>
<evidence type="ECO:0000256" key="3">
    <source>
        <dbReference type="ARBA" id="ARBA00023163"/>
    </source>
</evidence>
<feature type="domain" description="HTH marR-type" evidence="4">
    <location>
        <begin position="1"/>
        <end position="136"/>
    </location>
</feature>
<dbReference type="PROSITE" id="PS50995">
    <property type="entry name" value="HTH_MARR_2"/>
    <property type="match status" value="1"/>
</dbReference>
<dbReference type="SUPFAM" id="SSF46785">
    <property type="entry name" value="Winged helix' DNA-binding domain"/>
    <property type="match status" value="1"/>
</dbReference>
<protein>
    <submittedName>
        <fullName evidence="5">MarR family transcriptional regulator</fullName>
    </submittedName>
</protein>
<dbReference type="Proteomes" id="UP000774570">
    <property type="component" value="Unassembled WGS sequence"/>
</dbReference>
<evidence type="ECO:0000256" key="2">
    <source>
        <dbReference type="ARBA" id="ARBA00023125"/>
    </source>
</evidence>
<evidence type="ECO:0000256" key="1">
    <source>
        <dbReference type="ARBA" id="ARBA00023015"/>
    </source>
</evidence>
<keyword evidence="1" id="KW-0805">Transcription regulation</keyword>
<keyword evidence="2" id="KW-0238">DNA-binding</keyword>
<dbReference type="RefSeq" id="WP_220165240.1">
    <property type="nucleotide sequence ID" value="NZ_JAIBOA010000005.1"/>
</dbReference>
<accession>A0ABS7FQE3</accession>
<proteinExistence type="predicted"/>
<evidence type="ECO:0000313" key="5">
    <source>
        <dbReference type="EMBL" id="MBW8482586.1"/>
    </source>
</evidence>
<dbReference type="InterPro" id="IPR052526">
    <property type="entry name" value="HTH-type_Bedaq_tolerance"/>
</dbReference>
<evidence type="ECO:0000259" key="4">
    <source>
        <dbReference type="PROSITE" id="PS50995"/>
    </source>
</evidence>